<feature type="signal peptide" evidence="1">
    <location>
        <begin position="1"/>
        <end position="21"/>
    </location>
</feature>
<dbReference type="SUPFAM" id="SSF52799">
    <property type="entry name" value="(Phosphotyrosine protein) phosphatases II"/>
    <property type="match status" value="1"/>
</dbReference>
<dbReference type="PANTHER" id="PTHR31126:SF1">
    <property type="entry name" value="TYROSINE SPECIFIC PROTEIN PHOSPHATASES DOMAIN-CONTAINING PROTEIN"/>
    <property type="match status" value="1"/>
</dbReference>
<dbReference type="Gene3D" id="3.90.190.10">
    <property type="entry name" value="Protein tyrosine phosphatase superfamily"/>
    <property type="match status" value="1"/>
</dbReference>
<accession>A0A9P1C2B2</accession>
<evidence type="ECO:0000313" key="3">
    <source>
        <dbReference type="EMBL" id="CAL1137106.1"/>
    </source>
</evidence>
<dbReference type="Pfam" id="PF13350">
    <property type="entry name" value="Y_phosphatase3"/>
    <property type="match status" value="1"/>
</dbReference>
<dbReference type="Gene3D" id="3.30.1330.30">
    <property type="match status" value="1"/>
</dbReference>
<evidence type="ECO:0000313" key="2">
    <source>
        <dbReference type="EMBL" id="CAI3983731.1"/>
    </source>
</evidence>
<dbReference type="Proteomes" id="UP001152797">
    <property type="component" value="Unassembled WGS sequence"/>
</dbReference>
<evidence type="ECO:0000256" key="1">
    <source>
        <dbReference type="SAM" id="SignalP"/>
    </source>
</evidence>
<dbReference type="EMBL" id="CAMXCT030000831">
    <property type="protein sequence ID" value="CAL4771043.1"/>
    <property type="molecule type" value="Genomic_DNA"/>
</dbReference>
<gene>
    <name evidence="2" type="ORF">C1SCF055_LOCUS11321</name>
</gene>
<comment type="caution">
    <text evidence="2">The sequence shown here is derived from an EMBL/GenBank/DDBJ whole genome shotgun (WGS) entry which is preliminary data.</text>
</comment>
<dbReference type="OrthoDB" id="423656at2759"/>
<dbReference type="GO" id="GO:0004721">
    <property type="term" value="F:phosphoprotein phosphatase activity"/>
    <property type="evidence" value="ECO:0007669"/>
    <property type="project" value="InterPro"/>
</dbReference>
<proteinExistence type="predicted"/>
<feature type="chain" id="PRO_5043270009" evidence="1">
    <location>
        <begin position="22"/>
        <end position="1045"/>
    </location>
</feature>
<dbReference type="EMBL" id="CAMXCT010000831">
    <property type="protein sequence ID" value="CAI3983731.1"/>
    <property type="molecule type" value="Genomic_DNA"/>
</dbReference>
<keyword evidence="1" id="KW-0732">Signal</keyword>
<reference evidence="3" key="2">
    <citation type="submission" date="2024-04" db="EMBL/GenBank/DDBJ databases">
        <authorList>
            <person name="Chen Y."/>
            <person name="Shah S."/>
            <person name="Dougan E. K."/>
            <person name="Thang M."/>
            <person name="Chan C."/>
        </authorList>
    </citation>
    <scope>NUCLEOTIDE SEQUENCE [LARGE SCALE GENOMIC DNA]</scope>
</reference>
<name>A0A9P1C2B2_9DINO</name>
<organism evidence="2">
    <name type="scientific">Cladocopium goreaui</name>
    <dbReference type="NCBI Taxonomy" id="2562237"/>
    <lineage>
        <taxon>Eukaryota</taxon>
        <taxon>Sar</taxon>
        <taxon>Alveolata</taxon>
        <taxon>Dinophyceae</taxon>
        <taxon>Suessiales</taxon>
        <taxon>Symbiodiniaceae</taxon>
        <taxon>Cladocopium</taxon>
    </lineage>
</organism>
<evidence type="ECO:0000313" key="5">
    <source>
        <dbReference type="Proteomes" id="UP001152797"/>
    </source>
</evidence>
<keyword evidence="5" id="KW-1185">Reference proteome</keyword>
<dbReference type="InterPro" id="IPR026893">
    <property type="entry name" value="Tyr/Ser_Pase_IphP-type"/>
</dbReference>
<dbReference type="PANTHER" id="PTHR31126">
    <property type="entry name" value="TYROSINE-PROTEIN PHOSPHATASE"/>
    <property type="match status" value="1"/>
</dbReference>
<reference evidence="2" key="1">
    <citation type="submission" date="2022-10" db="EMBL/GenBank/DDBJ databases">
        <authorList>
            <person name="Chen Y."/>
            <person name="Dougan E. K."/>
            <person name="Chan C."/>
            <person name="Rhodes N."/>
            <person name="Thang M."/>
        </authorList>
    </citation>
    <scope>NUCLEOTIDE SEQUENCE</scope>
</reference>
<evidence type="ECO:0000313" key="4">
    <source>
        <dbReference type="EMBL" id="CAL4771043.1"/>
    </source>
</evidence>
<dbReference type="InterPro" id="IPR029064">
    <property type="entry name" value="Ribosomal_eL30-like_sf"/>
</dbReference>
<sequence length="1045" mass="117253">MLCRAAAVLPVWLALLLKTTALLRFATCCRRIRAELTEILAVYRAASYIAGVHLPGFALDDILRIRVLFASPWEPPHHPSLRARAQAAMHNSFNHYVGIPDSFAPWAFRPPAYCSRAASNAPAFTRCTPIELLHHLNRQHADTPPFQALVAFLARATWLYSPYIEDHGFDPDFSAIRCRGPGLVIAVPCGGLTAAICCRFTPATTMRKVVWPHFSLPIAMALLLRTALRDAAPRPLCWNQWQHLLKQLRAHHPTPEHTGNCTIHDWRNDMEARFGHRWDQLPNHGDPSTILADAKALLAHRAPVPTPPPSPPPTPPALLLSHLSRPVLWNTWQRMAARLHRRLRHPPAPPTHTDYVQHMASHFGPQWKQQLPNHAALDRPLARLALLRCFEALQPTTTVLKPRRKQMVRLRHYIQQMTDGVNALQPDIPPTSATIQRLQCLANKATRLVNRRRPIAAVRPRSLRNIHPAQLRTAFVSALPPPLQPTFCIPCQDLKIPAAAAPPVSPAAQDAGACTTQTHHPNPTVVEEVVTTSAACGHRFAKEKPVLLAKAKTGVHHFHGDNNELGTACGRYYRRKPNPEFINLDYEVASAACPSRILVTLTSSAPYLVRSELQAVKRSKFSPEMTAARGKEMRQMPMRPVLEGPEVAEDDEKVFQRQATNLSASTDNDKEQSRPPGWLSLWSLECVANFRDASGPDTLAPYRCEGGFLKQGVLFRTGHWVTATAADLHILRDTLHIKTYLDLRNGQDFESVDAECFDDYPPSPNGRHDASWPREAGERRRVSCPFSKGLQPRPLQEMAQVGEIDPDDKRAQCALWFQQQMRAAVHDLQVQLKTSMRAMLILNSDEILKAFQTLADERNYPVAFGCIAGKDRTGLLACLLHSALGVRKEDIISDYVFTNEAAHHINACNQLAVAMWFEELRIRDPRKYNLMVRRNRLPANAQQLLDSDVETPLWEDVNVVSDPDAIKRSMVHEEVLEYVLTVLEEEFGGPLSYLDSIGFSQDDLQRLRAILVEPDTSSEVGVARLKASHCWTLEARDACTYSKYD</sequence>
<dbReference type="AlphaFoldDB" id="A0A9P1C2B2"/>
<dbReference type="InterPro" id="IPR029021">
    <property type="entry name" value="Prot-tyrosine_phosphatase-like"/>
</dbReference>
<dbReference type="EMBL" id="CAMXCT020000831">
    <property type="protein sequence ID" value="CAL1137106.1"/>
    <property type="molecule type" value="Genomic_DNA"/>
</dbReference>
<protein>
    <submittedName>
        <fullName evidence="4">Tyrosine specific protein phosphatases domain-containing protein</fullName>
    </submittedName>
</protein>